<comment type="similarity">
    <text evidence="2 8">Belongs to the cytochrome c oxidase subunit 3 family.</text>
</comment>
<proteinExistence type="inferred from homology"/>
<feature type="transmembrane region" description="Helical" evidence="9">
    <location>
        <begin position="167"/>
        <end position="183"/>
    </location>
</feature>
<evidence type="ECO:0000256" key="1">
    <source>
        <dbReference type="ARBA" id="ARBA00004141"/>
    </source>
</evidence>
<feature type="transmembrane region" description="Helical" evidence="9">
    <location>
        <begin position="110"/>
        <end position="128"/>
    </location>
</feature>
<dbReference type="GO" id="GO:0006123">
    <property type="term" value="P:mitochondrial electron transport, cytochrome c to oxygen"/>
    <property type="evidence" value="ECO:0007669"/>
    <property type="project" value="TreeGrafter"/>
</dbReference>
<evidence type="ECO:0000256" key="2">
    <source>
        <dbReference type="ARBA" id="ARBA00010581"/>
    </source>
</evidence>
<comment type="function">
    <text evidence="8">Component of the cytochrome c oxidase, the last enzyme in the mitochondrial electron transport chain which drives oxidative phosphorylation. The respiratory chain contains 3 multisubunit complexes succinate dehydrogenase (complex II, CII), ubiquinol-cytochrome c oxidoreductase (cytochrome b-c1 complex, complex III, CIII) and cytochrome c oxidase (complex IV, CIV), that cooperate to transfer electrons derived from NADH and succinate to molecular oxygen, creating an electrochemical gradient over the inner membrane that drives transmembrane transport and the ATP synthase. Cytochrome c oxidase is the component of the respiratory chain that catalyzes the reduction of oxygen to water. Electrons originating from reduced cytochrome c in the intermembrane space (IMS) are transferred via the dinuclear copper A center (CU(A)) of subunit 2 and heme A of subunit 1 to the active site in subunit 1, a binuclear center (BNC) formed by heme A3 and copper B (CU(B)). The BNC reduces molecular oxygen to 2 water molecules using 4 electrons from cytochrome c in the IMS and 4 protons from the mitochondrial matrix.</text>
</comment>
<accession>A0A5B9RTZ7</accession>
<dbReference type="SUPFAM" id="SSF81452">
    <property type="entry name" value="Cytochrome c oxidase subunit III-like"/>
    <property type="match status" value="1"/>
</dbReference>
<evidence type="ECO:0000256" key="9">
    <source>
        <dbReference type="SAM" id="Phobius"/>
    </source>
</evidence>
<protein>
    <recommendedName>
        <fullName evidence="3 8">Cytochrome c oxidase subunit 3</fullName>
    </recommendedName>
</protein>
<evidence type="ECO:0000256" key="7">
    <source>
        <dbReference type="ARBA" id="ARBA00023136"/>
    </source>
</evidence>
<reference evidence="11" key="1">
    <citation type="journal article" date="2019" name="Zookeys">
        <title>Characterization of the complete mitochondrial genome of Brentisentisyangtzensis Yu &amp; Wu, 1989 (Acanthocephala, Illiosentidae).</title>
        <authorList>
            <person name="Song R."/>
            <person name="Zhang D."/>
            <person name="Gao J.-W."/>
            <person name="Cheng X.-F."/>
            <person name="Xie M."/>
            <person name="Li H."/>
            <person name="Wu Y.-A."/>
        </authorList>
    </citation>
    <scope>NUCLEOTIDE SEQUENCE</scope>
</reference>
<dbReference type="GO" id="GO:0016020">
    <property type="term" value="C:membrane"/>
    <property type="evidence" value="ECO:0007669"/>
    <property type="project" value="UniProtKB-SubCell"/>
</dbReference>
<dbReference type="PROSITE" id="PS50253">
    <property type="entry name" value="COX3"/>
    <property type="match status" value="1"/>
</dbReference>
<feature type="transmembrane region" description="Helical" evidence="9">
    <location>
        <begin position="190"/>
        <end position="210"/>
    </location>
</feature>
<dbReference type="GO" id="GO:0004129">
    <property type="term" value="F:cytochrome-c oxidase activity"/>
    <property type="evidence" value="ECO:0007669"/>
    <property type="project" value="InterPro"/>
</dbReference>
<dbReference type="Gene3D" id="1.20.120.80">
    <property type="entry name" value="Cytochrome c oxidase, subunit III, four-helix bundle"/>
    <property type="match status" value="1"/>
</dbReference>
<geneLocation type="mitochondrion" evidence="11"/>
<dbReference type="InterPro" id="IPR024791">
    <property type="entry name" value="Cyt_c/ubiquinol_Oxase_su3"/>
</dbReference>
<evidence type="ECO:0000256" key="6">
    <source>
        <dbReference type="ARBA" id="ARBA00022989"/>
    </source>
</evidence>
<keyword evidence="5" id="KW-1278">Translocase</keyword>
<evidence type="ECO:0000256" key="3">
    <source>
        <dbReference type="ARBA" id="ARBA00015944"/>
    </source>
</evidence>
<keyword evidence="4 8" id="KW-0812">Transmembrane</keyword>
<evidence type="ECO:0000256" key="5">
    <source>
        <dbReference type="ARBA" id="ARBA00022967"/>
    </source>
</evidence>
<dbReference type="GO" id="GO:0005739">
    <property type="term" value="C:mitochondrion"/>
    <property type="evidence" value="ECO:0007669"/>
    <property type="project" value="TreeGrafter"/>
</dbReference>
<dbReference type="InterPro" id="IPR035973">
    <property type="entry name" value="Cyt_c_oxidase_su3-like_sf"/>
</dbReference>
<evidence type="ECO:0000313" key="11">
    <source>
        <dbReference type="EMBL" id="QEG77745.1"/>
    </source>
</evidence>
<dbReference type="PANTHER" id="PTHR11403:SF7">
    <property type="entry name" value="CYTOCHROME C OXIDASE SUBUNIT 3"/>
    <property type="match status" value="1"/>
</dbReference>
<evidence type="ECO:0000259" key="10">
    <source>
        <dbReference type="PROSITE" id="PS50253"/>
    </source>
</evidence>
<keyword evidence="7 9" id="KW-0472">Membrane</keyword>
<keyword evidence="8 11" id="KW-0496">Mitochondrion</keyword>
<dbReference type="InterPro" id="IPR013833">
    <property type="entry name" value="Cyt_c_oxidase_su3_a-hlx"/>
</dbReference>
<dbReference type="AlphaFoldDB" id="A0A5B9RTZ7"/>
<comment type="subcellular location">
    <subcellularLocation>
        <location evidence="1">Membrane</location>
        <topology evidence="1">Multi-pass membrane protein</topology>
    </subcellularLocation>
</comment>
<gene>
    <name evidence="11" type="primary">cox3</name>
</gene>
<feature type="transmembrane region" description="Helical" evidence="9">
    <location>
        <begin position="222"/>
        <end position="241"/>
    </location>
</feature>
<dbReference type="Pfam" id="PF00510">
    <property type="entry name" value="COX3"/>
    <property type="match status" value="1"/>
</dbReference>
<feature type="transmembrane region" description="Helical" evidence="9">
    <location>
        <begin position="140"/>
        <end position="161"/>
    </location>
</feature>
<feature type="transmembrane region" description="Helical" evidence="9">
    <location>
        <begin position="12"/>
        <end position="45"/>
    </location>
</feature>
<name>A0A5B9RTZ7_9BILA</name>
<keyword evidence="6 9" id="KW-1133">Transmembrane helix</keyword>
<dbReference type="EMBL" id="MK651258">
    <property type="protein sequence ID" value="QEG77745.1"/>
    <property type="molecule type" value="Genomic_DNA"/>
</dbReference>
<feature type="domain" description="Heme-copper oxidase subunit III family profile" evidence="10">
    <location>
        <begin position="1"/>
        <end position="243"/>
    </location>
</feature>
<evidence type="ECO:0000256" key="8">
    <source>
        <dbReference type="RuleBase" id="RU003375"/>
    </source>
</evidence>
<sequence>MVMMSISPLWVVMGLSLALFSMFVGSFWGVMLGLCFILSSLLWVYEDVLKKSVWDVGDWGLDAFKSGFLMFIFTECMFLFGALSSLLYVMGSEGYSILLLEGSTQDCMEVPLLISVILLTSGVSITAYHNMFHSSPIKGFNMTMMFVTISLGFIFLLVQYSEWTESALMWCDGFYGSIFYFITGFHGLHVMIGLLKLVILLSGLILGLGVNYGEAGFECIVWYWHFVDVVWLFVFLIVYWYSM</sequence>
<feature type="transmembrane region" description="Helical" evidence="9">
    <location>
        <begin position="66"/>
        <end position="90"/>
    </location>
</feature>
<dbReference type="PANTHER" id="PTHR11403">
    <property type="entry name" value="CYTOCHROME C OXIDASE SUBUNIT III"/>
    <property type="match status" value="1"/>
</dbReference>
<dbReference type="InterPro" id="IPR000298">
    <property type="entry name" value="Cyt_c_oxidase-like_su3"/>
</dbReference>
<evidence type="ECO:0000256" key="4">
    <source>
        <dbReference type="ARBA" id="ARBA00022692"/>
    </source>
</evidence>
<organism evidence="11">
    <name type="scientific">Brentisentis yangtzensis</name>
    <dbReference type="NCBI Taxonomy" id="2604967"/>
    <lineage>
        <taxon>Eukaryota</taxon>
        <taxon>Metazoa</taxon>
        <taxon>Spiralia</taxon>
        <taxon>Lophotrochozoa</taxon>
        <taxon>Acanthocephala</taxon>
        <taxon>Palaeacanthocephala</taxon>
        <taxon>Echinorhynchida</taxon>
        <taxon>Leptorhynchoididae</taxon>
        <taxon>Brentisentis</taxon>
    </lineage>
</organism>